<evidence type="ECO:0000313" key="2">
    <source>
        <dbReference type="EMBL" id="SDA01623.1"/>
    </source>
</evidence>
<evidence type="ECO:0000313" key="3">
    <source>
        <dbReference type="Proteomes" id="UP000249723"/>
    </source>
</evidence>
<keyword evidence="3" id="KW-1185">Reference proteome</keyword>
<reference evidence="3" key="1">
    <citation type="submission" date="2016-10" db="EMBL/GenBank/DDBJ databases">
        <authorList>
            <person name="Jeantristanb JTB J.-T."/>
            <person name="Ricardo R."/>
        </authorList>
    </citation>
    <scope>NUCLEOTIDE SEQUENCE [LARGE SCALE GENOMIC DNA]</scope>
</reference>
<name>A0A2X0LR01_9BASI</name>
<dbReference type="STRING" id="289078.A0A2X0LR01"/>
<dbReference type="AlphaFoldDB" id="A0A2X0LR01"/>
<feature type="coiled-coil region" evidence="1">
    <location>
        <begin position="342"/>
        <end position="369"/>
    </location>
</feature>
<accession>A0A2X0LR01</accession>
<evidence type="ECO:0000256" key="1">
    <source>
        <dbReference type="SAM" id="Coils"/>
    </source>
</evidence>
<dbReference type="Proteomes" id="UP000249723">
    <property type="component" value="Unassembled WGS sequence"/>
</dbReference>
<protein>
    <submittedName>
        <fullName evidence="2">BZ3500_MvSof-1268-A1-R1_Chr10-2g02853 protein</fullName>
    </submittedName>
</protein>
<dbReference type="EMBL" id="FMWP01000117">
    <property type="protein sequence ID" value="SDA01623.1"/>
    <property type="molecule type" value="Genomic_DNA"/>
</dbReference>
<dbReference type="OrthoDB" id="3883941at2759"/>
<organism evidence="2 3">
    <name type="scientific">Microbotryum saponariae</name>
    <dbReference type="NCBI Taxonomy" id="289078"/>
    <lineage>
        <taxon>Eukaryota</taxon>
        <taxon>Fungi</taxon>
        <taxon>Dikarya</taxon>
        <taxon>Basidiomycota</taxon>
        <taxon>Pucciniomycotina</taxon>
        <taxon>Microbotryomycetes</taxon>
        <taxon>Microbotryales</taxon>
        <taxon>Microbotryaceae</taxon>
        <taxon>Microbotryum</taxon>
    </lineage>
</organism>
<keyword evidence="1" id="KW-0175">Coiled coil</keyword>
<gene>
    <name evidence="2" type="ORF">BZ3500_MVSOF-1268-A1-R1_CHR10-2G02853</name>
</gene>
<sequence>MSAVARSSLTRTVRLASVPRAQPAVRIGGRRFASTVPGAQPAQPSPSSHLASGAAGGLLVLGAIYGYYHYSGTAKVINTARDTINAAASAKDKVVSAAPSPSQALGLLRSLAKSYGATVPGAGGAIDASFDQLEKLADEHGEKVTEVIKQTYDDVVKTTNSGKNAGEAIANALSESLTKIQDLVGAEGGKVWAGLAAKFPDLGKALGGQAEEFQKLAAEHGPDAQKLATDTYNEASKIVATGGLNAKTLDAVKKLLADKTQEITALGQRAGSDAYAASAKAASPVSRLSTFDFGPRVRSTDAALLLCPDYQLLDKLPDVKSLLEDNLKKVEQYIGKENVGVVKDLYADLEKISKNGKSLEEQAKEAKKLVESRVGSFDELKTKGLSQAQQGLENIPGLGEAAKLYNSADLAELKKLAEKHGEKSKDILDSTYEEIKKILAKKVEEARKVGEQATNDAKKAAK</sequence>
<proteinExistence type="predicted"/>